<keyword evidence="8 10" id="KW-0175">Coiled coil</keyword>
<feature type="region of interest" description="Disordered" evidence="11">
    <location>
        <begin position="344"/>
        <end position="391"/>
    </location>
</feature>
<evidence type="ECO:0000256" key="8">
    <source>
        <dbReference type="ARBA" id="ARBA00023054"/>
    </source>
</evidence>
<dbReference type="InterPro" id="IPR018610">
    <property type="entry name" value="UVSSA"/>
</dbReference>
<dbReference type="GO" id="GO:0005694">
    <property type="term" value="C:chromosome"/>
    <property type="evidence" value="ECO:0007669"/>
    <property type="project" value="UniProtKB-SubCell"/>
</dbReference>
<dbReference type="InterPro" id="IPR049408">
    <property type="entry name" value="UVSSA_N_a-solenoid_rpt"/>
</dbReference>
<keyword evidence="3" id="KW-0158">Chromosome</keyword>
<proteinExistence type="inferred from homology"/>
<keyword evidence="7" id="KW-0862">Zinc</keyword>
<evidence type="ECO:0000256" key="11">
    <source>
        <dbReference type="SAM" id="MobiDB-lite"/>
    </source>
</evidence>
<sequence length="628" mass="72007">MEADDGENSRKVVALIEKAVDSTRPEVDPRVLKSIKYIVRNSDSELRIATRTLLSLMKRDHSQVRFLSMLIIDELFMRSKLFRTLIVENLDQLLSFSVGFKRNLPLPAPTAVASVLRSKAIEFLEKWNASFGIHYRKLRLGYEYLKNTLHYQFPNLRENAARAQQERRERELKTKEILMKKFENLTENINAIKEEIQSAVDEIAECLDIIRNKDDSMPIAPIDDEDFEEFRNSELREIRLDSLKEGERVQENSDNEIIFDALRELYKVLVTKHLAAVQEYLSVLTRVEVVNTRSRDSMLRQFIDIKNNIQSVKKRCEESGCSLRRTTSPEEDVIWEEGDLESFKKASDSKSGQDEVHASASNAHESRNEAPESSGQTSKENDKRYQADISSESDPLRNKLLAEAPLMNWGSFLDSWGSSQDILANQRGFDLDNHWGRVDLDAVIPAERIAELNVQATFYSEEPGEVQPCRAPLRNGQLCQRKDLRVCPFHGHIMPRDDDGNPIKQSSSDEELNLSVGGDLAEQLATQAVKNVRERDEKDAKQREIDRRAMKRAKLAKVREHNETVLKDAALASTSRSLYVGEETEASTQTKLSTRNKKESLATMLKRKETAKDRLSRKLLNARQRMQV</sequence>
<dbReference type="AlphaFoldDB" id="A0AAV3QGK4"/>
<dbReference type="GO" id="GO:0009411">
    <property type="term" value="P:response to UV"/>
    <property type="evidence" value="ECO:0007669"/>
    <property type="project" value="InterPro"/>
</dbReference>
<keyword evidence="6" id="KW-0863">Zinc-finger</keyword>
<dbReference type="GO" id="GO:0006283">
    <property type="term" value="P:transcription-coupled nucleotide-excision repair"/>
    <property type="evidence" value="ECO:0007669"/>
    <property type="project" value="TreeGrafter"/>
</dbReference>
<evidence type="ECO:0000256" key="7">
    <source>
        <dbReference type="ARBA" id="ARBA00022833"/>
    </source>
</evidence>
<evidence type="ECO:0000256" key="10">
    <source>
        <dbReference type="SAM" id="Coils"/>
    </source>
</evidence>
<gene>
    <name evidence="13" type="ORF">LIER_18374</name>
</gene>
<protein>
    <recommendedName>
        <fullName evidence="12">UV-stimulated scaffold protein A C-terminal domain-containing protein</fullName>
    </recommendedName>
</protein>
<evidence type="ECO:0000256" key="9">
    <source>
        <dbReference type="ARBA" id="ARBA00023204"/>
    </source>
</evidence>
<name>A0AAV3QGK4_LITER</name>
<comment type="subcellular location">
    <subcellularLocation>
        <location evidence="1">Chromosome</location>
    </subcellularLocation>
</comment>
<evidence type="ECO:0000256" key="1">
    <source>
        <dbReference type="ARBA" id="ARBA00004286"/>
    </source>
</evidence>
<reference evidence="13 14" key="1">
    <citation type="submission" date="2024-01" db="EMBL/GenBank/DDBJ databases">
        <title>The complete chloroplast genome sequence of Lithospermum erythrorhizon: insights into the phylogenetic relationship among Boraginaceae species and the maternal lineages of purple gromwells.</title>
        <authorList>
            <person name="Okada T."/>
            <person name="Watanabe K."/>
        </authorList>
    </citation>
    <scope>NUCLEOTIDE SEQUENCE [LARGE SCALE GENOMIC DNA]</scope>
</reference>
<dbReference type="Pfam" id="PF20867">
    <property type="entry name" value="UVSSA_N"/>
    <property type="match status" value="1"/>
</dbReference>
<evidence type="ECO:0000256" key="4">
    <source>
        <dbReference type="ARBA" id="ARBA00022723"/>
    </source>
</evidence>
<keyword evidence="14" id="KW-1185">Reference proteome</keyword>
<dbReference type="EMBL" id="BAABME010004403">
    <property type="protein sequence ID" value="GAA0162242.1"/>
    <property type="molecule type" value="Genomic_DNA"/>
</dbReference>
<dbReference type="InterPro" id="IPR049431">
    <property type="entry name" value="UVSSA_C"/>
</dbReference>
<evidence type="ECO:0000256" key="3">
    <source>
        <dbReference type="ARBA" id="ARBA00022454"/>
    </source>
</evidence>
<evidence type="ECO:0000256" key="6">
    <source>
        <dbReference type="ARBA" id="ARBA00022771"/>
    </source>
</evidence>
<dbReference type="GO" id="GO:0008270">
    <property type="term" value="F:zinc ion binding"/>
    <property type="evidence" value="ECO:0007669"/>
    <property type="project" value="UniProtKB-KW"/>
</dbReference>
<evidence type="ECO:0000256" key="5">
    <source>
        <dbReference type="ARBA" id="ARBA00022763"/>
    </source>
</evidence>
<dbReference type="PANTHER" id="PTHR28670">
    <property type="entry name" value="UV-STIMULATED SCAFFOLD PROTEIN A"/>
    <property type="match status" value="1"/>
</dbReference>
<keyword evidence="9" id="KW-0234">DNA repair</keyword>
<evidence type="ECO:0000259" key="12">
    <source>
        <dbReference type="Pfam" id="PF09740"/>
    </source>
</evidence>
<organism evidence="13 14">
    <name type="scientific">Lithospermum erythrorhizon</name>
    <name type="common">Purple gromwell</name>
    <name type="synonym">Lithospermum officinale var. erythrorhizon</name>
    <dbReference type="NCBI Taxonomy" id="34254"/>
    <lineage>
        <taxon>Eukaryota</taxon>
        <taxon>Viridiplantae</taxon>
        <taxon>Streptophyta</taxon>
        <taxon>Embryophyta</taxon>
        <taxon>Tracheophyta</taxon>
        <taxon>Spermatophyta</taxon>
        <taxon>Magnoliopsida</taxon>
        <taxon>eudicotyledons</taxon>
        <taxon>Gunneridae</taxon>
        <taxon>Pentapetalae</taxon>
        <taxon>asterids</taxon>
        <taxon>lamiids</taxon>
        <taxon>Boraginales</taxon>
        <taxon>Boraginaceae</taxon>
        <taxon>Boraginoideae</taxon>
        <taxon>Lithospermeae</taxon>
        <taxon>Lithospermum</taxon>
    </lineage>
</organism>
<evidence type="ECO:0000313" key="13">
    <source>
        <dbReference type="EMBL" id="GAA0162242.1"/>
    </source>
</evidence>
<feature type="domain" description="UV-stimulated scaffold protein A C-terminal" evidence="12">
    <location>
        <begin position="403"/>
        <end position="504"/>
    </location>
</feature>
<dbReference type="Proteomes" id="UP001454036">
    <property type="component" value="Unassembled WGS sequence"/>
</dbReference>
<dbReference type="GO" id="GO:0000993">
    <property type="term" value="F:RNA polymerase II complex binding"/>
    <property type="evidence" value="ECO:0007669"/>
    <property type="project" value="TreeGrafter"/>
</dbReference>
<keyword evidence="4" id="KW-0479">Metal-binding</keyword>
<comment type="caution">
    <text evidence="13">The sequence shown here is derived from an EMBL/GenBank/DDBJ whole genome shotgun (WGS) entry which is preliminary data.</text>
</comment>
<feature type="region of interest" description="Disordered" evidence="11">
    <location>
        <begin position="581"/>
        <end position="600"/>
    </location>
</feature>
<evidence type="ECO:0000256" key="2">
    <source>
        <dbReference type="ARBA" id="ARBA00009240"/>
    </source>
</evidence>
<feature type="compositionally biased region" description="Basic and acidic residues" evidence="11">
    <location>
        <begin position="344"/>
        <end position="357"/>
    </location>
</feature>
<evidence type="ECO:0000313" key="14">
    <source>
        <dbReference type="Proteomes" id="UP001454036"/>
    </source>
</evidence>
<dbReference type="Pfam" id="PF09740">
    <property type="entry name" value="DUF2043"/>
    <property type="match status" value="1"/>
</dbReference>
<accession>A0AAV3QGK4</accession>
<dbReference type="PANTHER" id="PTHR28670:SF1">
    <property type="entry name" value="UV-STIMULATED SCAFFOLD PROTEIN A"/>
    <property type="match status" value="1"/>
</dbReference>
<comment type="similarity">
    <text evidence="2">Belongs to the UVSSA family.</text>
</comment>
<keyword evidence="5" id="KW-0227">DNA damage</keyword>
<feature type="coiled-coil region" evidence="10">
    <location>
        <begin position="175"/>
        <end position="202"/>
    </location>
</feature>